<keyword evidence="1" id="KW-1133">Transmembrane helix</keyword>
<protein>
    <submittedName>
        <fullName evidence="2">Uncharacterized protein</fullName>
    </submittedName>
</protein>
<keyword evidence="1" id="KW-0472">Membrane</keyword>
<proteinExistence type="predicted"/>
<gene>
    <name evidence="2" type="ORF">H5410_016806</name>
</gene>
<dbReference type="Proteomes" id="UP000824120">
    <property type="component" value="Chromosome 3"/>
</dbReference>
<name>A0A9J5ZXC9_SOLCO</name>
<dbReference type="EMBL" id="JACXVP010000003">
    <property type="protein sequence ID" value="KAG5616982.1"/>
    <property type="molecule type" value="Genomic_DNA"/>
</dbReference>
<keyword evidence="3" id="KW-1185">Reference proteome</keyword>
<evidence type="ECO:0000313" key="3">
    <source>
        <dbReference type="Proteomes" id="UP000824120"/>
    </source>
</evidence>
<comment type="caution">
    <text evidence="2">The sequence shown here is derived from an EMBL/GenBank/DDBJ whole genome shotgun (WGS) entry which is preliminary data.</text>
</comment>
<reference evidence="2 3" key="1">
    <citation type="submission" date="2020-09" db="EMBL/GenBank/DDBJ databases">
        <title>De no assembly of potato wild relative species, Solanum commersonii.</title>
        <authorList>
            <person name="Cho K."/>
        </authorList>
    </citation>
    <scope>NUCLEOTIDE SEQUENCE [LARGE SCALE GENOMIC DNA]</scope>
    <source>
        <strain evidence="2">LZ3.2</strain>
        <tissue evidence="2">Leaf</tissue>
    </source>
</reference>
<accession>A0A9J5ZXC9</accession>
<evidence type="ECO:0000256" key="1">
    <source>
        <dbReference type="SAM" id="Phobius"/>
    </source>
</evidence>
<dbReference type="AlphaFoldDB" id="A0A9J5ZXC9"/>
<organism evidence="2 3">
    <name type="scientific">Solanum commersonii</name>
    <name type="common">Commerson's wild potato</name>
    <name type="synonym">Commerson's nightshade</name>
    <dbReference type="NCBI Taxonomy" id="4109"/>
    <lineage>
        <taxon>Eukaryota</taxon>
        <taxon>Viridiplantae</taxon>
        <taxon>Streptophyta</taxon>
        <taxon>Embryophyta</taxon>
        <taxon>Tracheophyta</taxon>
        <taxon>Spermatophyta</taxon>
        <taxon>Magnoliopsida</taxon>
        <taxon>eudicotyledons</taxon>
        <taxon>Gunneridae</taxon>
        <taxon>Pentapetalae</taxon>
        <taxon>asterids</taxon>
        <taxon>lamiids</taxon>
        <taxon>Solanales</taxon>
        <taxon>Solanaceae</taxon>
        <taxon>Solanoideae</taxon>
        <taxon>Solaneae</taxon>
        <taxon>Solanum</taxon>
    </lineage>
</organism>
<feature type="transmembrane region" description="Helical" evidence="1">
    <location>
        <begin position="16"/>
        <end position="35"/>
    </location>
</feature>
<evidence type="ECO:0000313" key="2">
    <source>
        <dbReference type="EMBL" id="KAG5616982.1"/>
    </source>
</evidence>
<keyword evidence="1" id="KW-0812">Transmembrane</keyword>
<sequence>MELIGDSLGSDNSFPFFLSFQLVADAFLFWARVTFGPKRYFDHRPTIRPNAKKLNNLLLRRNNMT</sequence>